<feature type="compositionally biased region" description="Polar residues" evidence="1">
    <location>
        <begin position="14"/>
        <end position="31"/>
    </location>
</feature>
<organism evidence="2 3">
    <name type="scientific">Drosophila lebanonensis</name>
    <name type="common">Fruit fly</name>
    <name type="synonym">Scaptodrosophila lebanonensis</name>
    <dbReference type="NCBI Taxonomy" id="7225"/>
    <lineage>
        <taxon>Eukaryota</taxon>
        <taxon>Metazoa</taxon>
        <taxon>Ecdysozoa</taxon>
        <taxon>Arthropoda</taxon>
        <taxon>Hexapoda</taxon>
        <taxon>Insecta</taxon>
        <taxon>Pterygota</taxon>
        <taxon>Neoptera</taxon>
        <taxon>Endopterygota</taxon>
        <taxon>Diptera</taxon>
        <taxon>Brachycera</taxon>
        <taxon>Muscomorpha</taxon>
        <taxon>Ephydroidea</taxon>
        <taxon>Drosophilidae</taxon>
        <taxon>Scaptodrosophila</taxon>
    </lineage>
</organism>
<dbReference type="OrthoDB" id="8062775at2759"/>
<proteinExistence type="predicted"/>
<dbReference type="GeneID" id="115631442"/>
<gene>
    <name evidence="3" type="primary">LOC115631442</name>
</gene>
<name>A0A6J2U6T3_DROLE</name>
<reference evidence="3" key="1">
    <citation type="submission" date="2025-08" db="UniProtKB">
        <authorList>
            <consortium name="RefSeq"/>
        </authorList>
    </citation>
    <scope>IDENTIFICATION</scope>
    <source>
        <strain evidence="3">11010-0011.00</strain>
        <tissue evidence="3">Whole body</tissue>
    </source>
</reference>
<dbReference type="RefSeq" id="XP_030384044.1">
    <property type="nucleotide sequence ID" value="XM_030528184.1"/>
</dbReference>
<keyword evidence="2" id="KW-1185">Reference proteome</keyword>
<dbReference type="AlphaFoldDB" id="A0A6J2U6T3"/>
<feature type="region of interest" description="Disordered" evidence="1">
    <location>
        <begin position="1"/>
        <end position="74"/>
    </location>
</feature>
<accession>A0A6J2U6T3</accession>
<dbReference type="Proteomes" id="UP000504634">
    <property type="component" value="Unplaced"/>
</dbReference>
<protein>
    <submittedName>
        <fullName evidence="3">Uncharacterized protein LOC115631442</fullName>
    </submittedName>
</protein>
<sequence length="74" mass="8087">MVYTERTDKYLTTAKDNASQSKAASQKPEQISSSGGSSSGSAGAWSGKASTEDKWKYNNMVKNNRDQFNGMHFS</sequence>
<feature type="compositionally biased region" description="Low complexity" evidence="1">
    <location>
        <begin position="32"/>
        <end position="49"/>
    </location>
</feature>
<evidence type="ECO:0000313" key="2">
    <source>
        <dbReference type="Proteomes" id="UP000504634"/>
    </source>
</evidence>
<evidence type="ECO:0000256" key="1">
    <source>
        <dbReference type="SAM" id="MobiDB-lite"/>
    </source>
</evidence>
<evidence type="ECO:0000313" key="3">
    <source>
        <dbReference type="RefSeq" id="XP_030384044.1"/>
    </source>
</evidence>